<comment type="similarity">
    <text evidence="12">Belongs to the dus family.</text>
</comment>
<dbReference type="PIRSF" id="PIRSF006621">
    <property type="entry name" value="Dus"/>
    <property type="match status" value="1"/>
</dbReference>
<sequence length="335" mass="35557">MNNTFDPLRIGRLDAVSPVLLAPMSGVTDQPFRRLAKRYGAGLVFSEMIASAQMIRAHRDTLRMSTACQDEHPMAVQLAGNEPVVMADAARMNEGRGAALIDINMGCPVKKVVKGHAGSALMRDEVLAGAIMEAVVRAVSVPVSVKMRLGWDSGTQNVVRMGQIARESGVAMITVHGRTRCQMYTGKADWSAVRPVVEAVDLPVVVNGDIIDLGTAQAALAQSGAAAVMVGRGAQGRPWLPGGLARALQGGGAVIPPSLPERRDLLLEHYSDIIAHYGLDVGLRVARKHVAWGVAGIPGASAFRESFNTLTEAREALLSISLFFEQVIDKAPLAA</sequence>
<evidence type="ECO:0000313" key="17">
    <source>
        <dbReference type="Proteomes" id="UP000076066"/>
    </source>
</evidence>
<dbReference type="GO" id="GO:0050660">
    <property type="term" value="F:flavin adenine dinucleotide binding"/>
    <property type="evidence" value="ECO:0007669"/>
    <property type="project" value="InterPro"/>
</dbReference>
<keyword evidence="9 12" id="KW-0560">Oxidoreductase</keyword>
<evidence type="ECO:0000256" key="12">
    <source>
        <dbReference type="PIRNR" id="PIRNR006621"/>
    </source>
</evidence>
<feature type="active site" description="Proton donor" evidence="13">
    <location>
        <position position="107"/>
    </location>
</feature>
<dbReference type="GO" id="GO:0017150">
    <property type="term" value="F:tRNA dihydrouridine synthase activity"/>
    <property type="evidence" value="ECO:0007669"/>
    <property type="project" value="InterPro"/>
</dbReference>
<gene>
    <name evidence="16" type="ORF">AY555_08275</name>
</gene>
<protein>
    <recommendedName>
        <fullName evidence="12">tRNA-dihydrouridine synthase</fullName>
        <ecNumber evidence="12">1.3.1.-</ecNumber>
    </recommendedName>
</protein>
<keyword evidence="17" id="KW-1185">Reference proteome</keyword>
<feature type="domain" description="DUS-like FMN-binding" evidence="15">
    <location>
        <begin position="20"/>
        <end position="317"/>
    </location>
</feature>
<keyword evidence="6 12" id="KW-0819">tRNA processing</keyword>
<dbReference type="InterPro" id="IPR018517">
    <property type="entry name" value="tRNA_hU_synthase_CS"/>
</dbReference>
<keyword evidence="3" id="KW-0820">tRNA-binding</keyword>
<comment type="function">
    <text evidence="2 12">Catalyzes the synthesis of 5,6-dihydrouridine (D), a modified base found in the D-loop of most tRNAs, via the reduction of the C5-C6 double bond in target uridines.</text>
</comment>
<dbReference type="PANTHER" id="PTHR45846:SF1">
    <property type="entry name" value="TRNA-DIHYDROURIDINE(47) SYNTHASE [NAD(P)(+)]-LIKE"/>
    <property type="match status" value="1"/>
</dbReference>
<reference evidence="16 17" key="1">
    <citation type="submission" date="2016-02" db="EMBL/GenBank/DDBJ databases">
        <title>Complete Genome of H5569, the type strain of the newly described species Haematospirillium jordaniae.</title>
        <authorList>
            <person name="Nicholson A.C."/>
            <person name="Humrighouse B.W."/>
            <person name="Loparov V."/>
            <person name="McQuiston J.R."/>
        </authorList>
    </citation>
    <scope>NUCLEOTIDE SEQUENCE [LARGE SCALE GENOMIC DNA]</scope>
    <source>
        <strain evidence="16 17">H5569</strain>
    </source>
</reference>
<dbReference type="Proteomes" id="UP000076066">
    <property type="component" value="Chromosome"/>
</dbReference>
<comment type="catalytic activity">
    <reaction evidence="10">
        <text>a 5,6-dihydrouridine in tRNA + NADP(+) = a uridine in tRNA + NADPH + H(+)</text>
        <dbReference type="Rhea" id="RHEA:23624"/>
        <dbReference type="Rhea" id="RHEA-COMP:13339"/>
        <dbReference type="Rhea" id="RHEA-COMP:13887"/>
        <dbReference type="ChEBI" id="CHEBI:15378"/>
        <dbReference type="ChEBI" id="CHEBI:57783"/>
        <dbReference type="ChEBI" id="CHEBI:58349"/>
        <dbReference type="ChEBI" id="CHEBI:65315"/>
        <dbReference type="ChEBI" id="CHEBI:74443"/>
    </reaction>
</comment>
<evidence type="ECO:0000256" key="14">
    <source>
        <dbReference type="PIRSR" id="PIRSR006621-2"/>
    </source>
</evidence>
<dbReference type="Gene3D" id="3.20.20.70">
    <property type="entry name" value="Aldolase class I"/>
    <property type="match status" value="1"/>
</dbReference>
<dbReference type="GeneID" id="53317152"/>
<dbReference type="InterPro" id="IPR001269">
    <property type="entry name" value="DUS_fam"/>
</dbReference>
<dbReference type="RefSeq" id="WP_066135512.1">
    <property type="nucleotide sequence ID" value="NZ_CP014525.1"/>
</dbReference>
<keyword evidence="8" id="KW-0694">RNA-binding</keyword>
<dbReference type="OrthoDB" id="9783413at2"/>
<keyword evidence="5 12" id="KW-0288">FMN</keyword>
<evidence type="ECO:0000256" key="7">
    <source>
        <dbReference type="ARBA" id="ARBA00022857"/>
    </source>
</evidence>
<feature type="binding site" evidence="14">
    <location>
        <position position="146"/>
    </location>
    <ligand>
        <name>FMN</name>
        <dbReference type="ChEBI" id="CHEBI:58210"/>
    </ligand>
</feature>
<dbReference type="InterPro" id="IPR004652">
    <property type="entry name" value="DusB-like"/>
</dbReference>
<evidence type="ECO:0000256" key="8">
    <source>
        <dbReference type="ARBA" id="ARBA00022884"/>
    </source>
</evidence>
<evidence type="ECO:0000256" key="13">
    <source>
        <dbReference type="PIRSR" id="PIRSR006621-1"/>
    </source>
</evidence>
<evidence type="ECO:0000256" key="11">
    <source>
        <dbReference type="ARBA" id="ARBA00048802"/>
    </source>
</evidence>
<comment type="cofactor">
    <cofactor evidence="1 12 14">
        <name>FMN</name>
        <dbReference type="ChEBI" id="CHEBI:58210"/>
    </cofactor>
</comment>
<evidence type="ECO:0000256" key="2">
    <source>
        <dbReference type="ARBA" id="ARBA00002790"/>
    </source>
</evidence>
<evidence type="ECO:0000256" key="10">
    <source>
        <dbReference type="ARBA" id="ARBA00048205"/>
    </source>
</evidence>
<dbReference type="NCBIfam" id="TIGR00737">
    <property type="entry name" value="nifR3_yhdG"/>
    <property type="match status" value="1"/>
</dbReference>
<evidence type="ECO:0000259" key="15">
    <source>
        <dbReference type="Pfam" id="PF01207"/>
    </source>
</evidence>
<dbReference type="EMBL" id="CP014525">
    <property type="protein sequence ID" value="AMW35169.1"/>
    <property type="molecule type" value="Genomic_DNA"/>
</dbReference>
<dbReference type="CDD" id="cd02801">
    <property type="entry name" value="DUS_like_FMN"/>
    <property type="match status" value="1"/>
</dbReference>
<evidence type="ECO:0000256" key="5">
    <source>
        <dbReference type="ARBA" id="ARBA00022643"/>
    </source>
</evidence>
<feature type="binding site" evidence="14">
    <location>
        <begin position="231"/>
        <end position="232"/>
    </location>
    <ligand>
        <name>FMN</name>
        <dbReference type="ChEBI" id="CHEBI:58210"/>
    </ligand>
</feature>
<evidence type="ECO:0000256" key="6">
    <source>
        <dbReference type="ARBA" id="ARBA00022694"/>
    </source>
</evidence>
<evidence type="ECO:0000256" key="4">
    <source>
        <dbReference type="ARBA" id="ARBA00022630"/>
    </source>
</evidence>
<dbReference type="PROSITE" id="PS01136">
    <property type="entry name" value="UPF0034"/>
    <property type="match status" value="1"/>
</dbReference>
<dbReference type="Gene3D" id="1.10.1200.80">
    <property type="entry name" value="Putative flavin oxidoreducatase, domain 2"/>
    <property type="match status" value="1"/>
</dbReference>
<dbReference type="InterPro" id="IPR024036">
    <property type="entry name" value="tRNA-dHydroUridine_Synthase_C"/>
</dbReference>
<dbReference type="GO" id="GO:0000049">
    <property type="term" value="F:tRNA binding"/>
    <property type="evidence" value="ECO:0007669"/>
    <property type="project" value="UniProtKB-KW"/>
</dbReference>
<evidence type="ECO:0000256" key="3">
    <source>
        <dbReference type="ARBA" id="ARBA00022555"/>
    </source>
</evidence>
<evidence type="ECO:0000313" key="16">
    <source>
        <dbReference type="EMBL" id="AMW35169.1"/>
    </source>
</evidence>
<proteinExistence type="inferred from homology"/>
<dbReference type="AlphaFoldDB" id="A0A143DF12"/>
<dbReference type="PANTHER" id="PTHR45846">
    <property type="entry name" value="TRNA-DIHYDROURIDINE(47) SYNTHASE [NAD(P)(+)]-LIKE"/>
    <property type="match status" value="1"/>
</dbReference>
<feature type="binding site" evidence="14">
    <location>
        <position position="77"/>
    </location>
    <ligand>
        <name>FMN</name>
        <dbReference type="ChEBI" id="CHEBI:58210"/>
    </ligand>
</feature>
<evidence type="ECO:0000256" key="9">
    <source>
        <dbReference type="ARBA" id="ARBA00023002"/>
    </source>
</evidence>
<keyword evidence="14" id="KW-0547">Nucleotide-binding</keyword>
<dbReference type="SUPFAM" id="SSF51395">
    <property type="entry name" value="FMN-linked oxidoreductases"/>
    <property type="match status" value="1"/>
</dbReference>
<keyword evidence="4 12" id="KW-0285">Flavoprotein</keyword>
<dbReference type="EC" id="1.3.1.-" evidence="12"/>
<keyword evidence="7" id="KW-0521">NADP</keyword>
<name>A0A143DF12_9PROT</name>
<dbReference type="InterPro" id="IPR035587">
    <property type="entry name" value="DUS-like_FMN-bd"/>
</dbReference>
<organism evidence="16 17">
    <name type="scientific">Haematospirillum jordaniae</name>
    <dbReference type="NCBI Taxonomy" id="1549855"/>
    <lineage>
        <taxon>Bacteria</taxon>
        <taxon>Pseudomonadati</taxon>
        <taxon>Pseudomonadota</taxon>
        <taxon>Alphaproteobacteria</taxon>
        <taxon>Rhodospirillales</taxon>
        <taxon>Novispirillaceae</taxon>
        <taxon>Haematospirillum</taxon>
    </lineage>
</organism>
<dbReference type="Pfam" id="PF01207">
    <property type="entry name" value="Dus"/>
    <property type="match status" value="1"/>
</dbReference>
<evidence type="ECO:0000256" key="1">
    <source>
        <dbReference type="ARBA" id="ARBA00001917"/>
    </source>
</evidence>
<accession>A0A143DF12</accession>
<comment type="catalytic activity">
    <reaction evidence="11">
        <text>a 5,6-dihydrouridine in tRNA + NAD(+) = a uridine in tRNA + NADH + H(+)</text>
        <dbReference type="Rhea" id="RHEA:54452"/>
        <dbReference type="Rhea" id="RHEA-COMP:13339"/>
        <dbReference type="Rhea" id="RHEA-COMP:13887"/>
        <dbReference type="ChEBI" id="CHEBI:15378"/>
        <dbReference type="ChEBI" id="CHEBI:57540"/>
        <dbReference type="ChEBI" id="CHEBI:57945"/>
        <dbReference type="ChEBI" id="CHEBI:65315"/>
        <dbReference type="ChEBI" id="CHEBI:74443"/>
    </reaction>
</comment>
<feature type="binding site" evidence="14">
    <location>
        <position position="176"/>
    </location>
    <ligand>
        <name>FMN</name>
        <dbReference type="ChEBI" id="CHEBI:58210"/>
    </ligand>
</feature>
<dbReference type="InterPro" id="IPR013785">
    <property type="entry name" value="Aldolase_TIM"/>
</dbReference>
<dbReference type="KEGG" id="hjo:AY555_08275"/>
<dbReference type="STRING" id="1549855.AY555_08275"/>